<keyword evidence="1" id="KW-0044">Antibiotic</keyword>
<dbReference type="SUPFAM" id="SSF55394">
    <property type="entry name" value="Bactericidal permeability-increasing protein, BPI"/>
    <property type="match status" value="1"/>
</dbReference>
<feature type="signal peptide" evidence="2">
    <location>
        <begin position="1"/>
        <end position="17"/>
    </location>
</feature>
<sequence>MTFSCTLILVSCLVVLGRTDTGNPGAVVRITQKGLDYARQIGINVLQQKLSSIRLPNYSGSYDVGILGSVDYQISGMVITNVQLSSSQIVCVPNVGLKVSIIQAFIEIHGYWGVEYLFVSDSGDFTLQVLGISISVGLSLGTDGSGRPTVSTSDCSANIGDMNVHFTDTF</sequence>
<comment type="subcellular location">
    <subcellularLocation>
        <location evidence="1">Secreted</location>
    </subcellularLocation>
</comment>
<dbReference type="InterPro" id="IPR017943">
    <property type="entry name" value="Bactericidal_perm-incr_a/b_dom"/>
</dbReference>
<comment type="domain">
    <text evidence="1">The N- and C-terminal barrels adopt an identical fold despite having only 13% of conserved residues.</text>
</comment>
<dbReference type="Pfam" id="PF01273">
    <property type="entry name" value="LBP_BPI_CETP"/>
    <property type="match status" value="1"/>
</dbReference>
<comment type="subunit">
    <text evidence="1">Monomer. Homodimer; disulfide-linked.</text>
</comment>
<keyword evidence="1" id="KW-0929">Antimicrobial</keyword>
<comment type="caution">
    <text evidence="4">The sequence shown here is derived from an EMBL/GenBank/DDBJ whole genome shotgun (WGS) entry which is preliminary data.</text>
</comment>
<organism evidence="4 5">
    <name type="scientific">Staurois parvus</name>
    <dbReference type="NCBI Taxonomy" id="386267"/>
    <lineage>
        <taxon>Eukaryota</taxon>
        <taxon>Metazoa</taxon>
        <taxon>Chordata</taxon>
        <taxon>Craniata</taxon>
        <taxon>Vertebrata</taxon>
        <taxon>Euteleostomi</taxon>
        <taxon>Amphibia</taxon>
        <taxon>Batrachia</taxon>
        <taxon>Anura</taxon>
        <taxon>Neobatrachia</taxon>
        <taxon>Ranoidea</taxon>
        <taxon>Ranidae</taxon>
        <taxon>Staurois</taxon>
    </lineage>
</organism>
<proteinExistence type="predicted"/>
<keyword evidence="1" id="KW-0391">Immunity</keyword>
<feature type="domain" description="Lipid-binding serum glycoprotein N-terminal" evidence="3">
    <location>
        <begin position="29"/>
        <end position="169"/>
    </location>
</feature>
<feature type="non-terminal residue" evidence="4">
    <location>
        <position position="170"/>
    </location>
</feature>
<keyword evidence="5" id="KW-1185">Reference proteome</keyword>
<reference evidence="4" key="1">
    <citation type="submission" date="2023-05" db="EMBL/GenBank/DDBJ databases">
        <authorList>
            <person name="Stuckert A."/>
        </authorList>
    </citation>
    <scope>NUCLEOTIDE SEQUENCE</scope>
</reference>
<name>A0ABN9F7M7_9NEOB</name>
<evidence type="ECO:0000256" key="1">
    <source>
        <dbReference type="RuleBase" id="RU369039"/>
    </source>
</evidence>
<protein>
    <recommendedName>
        <fullName evidence="1">Bactericidal permeability-increasing protein</fullName>
        <shortName evidence="1">BPI</shortName>
    </recommendedName>
</protein>
<keyword evidence="1" id="KW-0964">Secreted</keyword>
<keyword evidence="1 2" id="KW-0732">Signal</keyword>
<comment type="function">
    <text evidence="1">The cytotoxic action of BPI is limited to many species of Gram-negative bacteria; this specificity may be explained by a strong affinity of the very basic N-terminal half for the negatively charged lipopolysaccharides that are unique to the Gram-negative bacterial outer envelope.</text>
</comment>
<dbReference type="SMART" id="SM00328">
    <property type="entry name" value="BPI1"/>
    <property type="match status" value="1"/>
</dbReference>
<keyword evidence="1" id="KW-0399">Innate immunity</keyword>
<dbReference type="InterPro" id="IPR017942">
    <property type="entry name" value="Lipid-bd_serum_glycop_N"/>
</dbReference>
<evidence type="ECO:0000313" key="5">
    <source>
        <dbReference type="Proteomes" id="UP001162483"/>
    </source>
</evidence>
<dbReference type="PANTHER" id="PTHR10504">
    <property type="entry name" value="BACTERICIDAL PERMEABILITY-INCREASING BPI PROTEIN-RELATED"/>
    <property type="match status" value="1"/>
</dbReference>
<accession>A0ABN9F7M7</accession>
<keyword evidence="1" id="KW-1015">Disulfide bond</keyword>
<dbReference type="PANTHER" id="PTHR10504:SF148">
    <property type="entry name" value="BACTERICIDAL PERMEABILITY-INCREASING PROTEIN"/>
    <property type="match status" value="1"/>
</dbReference>
<dbReference type="EMBL" id="CATNWA010016479">
    <property type="protein sequence ID" value="CAI9593022.1"/>
    <property type="molecule type" value="Genomic_DNA"/>
</dbReference>
<keyword evidence="1" id="KW-0325">Glycoprotein</keyword>
<gene>
    <name evidence="4" type="ORF">SPARVUS_LOCUS11471281</name>
</gene>
<comment type="domain">
    <text evidence="1">The N-terminal region may be exposed to the interior of the granule, whereas the C-terminal portion may be embedded in the membrane. During phagocytosis and degranulation, proteases may be released and activated and cleave BPI at the junction of the N- and C-terminal portions of the molecule, providing controlled release of the N-terminal antibacterial fragment when bacteria are ingested.</text>
</comment>
<dbReference type="InterPro" id="IPR032942">
    <property type="entry name" value="BPI/LBP/Plunc"/>
</dbReference>
<evidence type="ECO:0000256" key="2">
    <source>
        <dbReference type="SAM" id="SignalP"/>
    </source>
</evidence>
<evidence type="ECO:0000259" key="3">
    <source>
        <dbReference type="SMART" id="SM00328"/>
    </source>
</evidence>
<feature type="chain" id="PRO_5046846706" description="Bactericidal permeability-increasing protein" evidence="2">
    <location>
        <begin position="18"/>
        <end position="170"/>
    </location>
</feature>
<dbReference type="Gene3D" id="3.15.10.10">
    <property type="entry name" value="Bactericidal permeability-increasing protein, domain 1"/>
    <property type="match status" value="1"/>
</dbReference>
<evidence type="ECO:0000313" key="4">
    <source>
        <dbReference type="EMBL" id="CAI9593022.1"/>
    </source>
</evidence>
<dbReference type="Proteomes" id="UP001162483">
    <property type="component" value="Unassembled WGS sequence"/>
</dbReference>